<feature type="transmembrane region" description="Helical" evidence="6">
    <location>
        <begin position="81"/>
        <end position="102"/>
    </location>
</feature>
<organism evidence="7 8">
    <name type="scientific">Stomoxys calcitrans</name>
    <name type="common">Stable fly</name>
    <name type="synonym">Conops calcitrans</name>
    <dbReference type="NCBI Taxonomy" id="35570"/>
    <lineage>
        <taxon>Eukaryota</taxon>
        <taxon>Metazoa</taxon>
        <taxon>Ecdysozoa</taxon>
        <taxon>Arthropoda</taxon>
        <taxon>Hexapoda</taxon>
        <taxon>Insecta</taxon>
        <taxon>Pterygota</taxon>
        <taxon>Neoptera</taxon>
        <taxon>Endopterygota</taxon>
        <taxon>Diptera</taxon>
        <taxon>Brachycera</taxon>
        <taxon>Muscomorpha</taxon>
        <taxon>Muscoidea</taxon>
        <taxon>Muscidae</taxon>
        <taxon>Stomoxys</taxon>
    </lineage>
</organism>
<feature type="transmembrane region" description="Helical" evidence="6">
    <location>
        <begin position="136"/>
        <end position="155"/>
    </location>
</feature>
<dbReference type="AlphaFoldDB" id="A0A454A0P8"/>
<dbReference type="EnsemblMetazoa" id="SCAU016961-RA">
    <property type="protein sequence ID" value="SCAU016961-PA"/>
    <property type="gene ID" value="SCAU016961"/>
</dbReference>
<sequence length="309" mass="35615">MSTYPELYLHIKTLNILGLVCCDCLQDASKRLDIDCCSSHERKAKTKLFIVLLTCFSTLIYCCICIQDFHIGIFNEIGNHHLILVFACSSLMISCFYVYFYATRSRNIAFLKDIFHYYNDICEQGEASAKSCRRQYFLYAQISLLSLLVCISSFVQAVEMWTAKVSLIVIHFSFTMVVGVIISLYVSIVRMIMLTMKHLNAQLCDCTNKGYDCANLRNLQHIIERRNRLLVICYKDLNRRFGLMLLLTFAYIILMAPSGPYLIIVRLLRLHIDKDVWTIILPTVVSSFWSIPWIVIFAMMSKCGGLTTE</sequence>
<comment type="caution">
    <text evidence="6">Lacks conserved residue(s) required for the propagation of feature annotation.</text>
</comment>
<dbReference type="Proteomes" id="UP000095300">
    <property type="component" value="Unassembled WGS sequence"/>
</dbReference>
<feature type="transmembrane region" description="Helical" evidence="6">
    <location>
        <begin position="276"/>
        <end position="300"/>
    </location>
</feature>
<dbReference type="GO" id="GO:0005886">
    <property type="term" value="C:plasma membrane"/>
    <property type="evidence" value="ECO:0007669"/>
    <property type="project" value="UniProtKB-SubCell"/>
</dbReference>
<evidence type="ECO:0000313" key="7">
    <source>
        <dbReference type="EnsemblMetazoa" id="SCAU016961-PA"/>
    </source>
</evidence>
<evidence type="ECO:0000256" key="2">
    <source>
        <dbReference type="ARBA" id="ARBA00022475"/>
    </source>
</evidence>
<keyword evidence="6" id="KW-0675">Receptor</keyword>
<keyword evidence="8" id="KW-1185">Reference proteome</keyword>
<evidence type="ECO:0000313" key="8">
    <source>
        <dbReference type="Proteomes" id="UP000095300"/>
    </source>
</evidence>
<feature type="transmembrane region" description="Helical" evidence="6">
    <location>
        <begin position="243"/>
        <end position="264"/>
    </location>
</feature>
<evidence type="ECO:0000256" key="4">
    <source>
        <dbReference type="ARBA" id="ARBA00022989"/>
    </source>
</evidence>
<accession>A0A454A0P8</accession>
<dbReference type="VEuPathDB" id="VectorBase:SCAU016961"/>
<dbReference type="GO" id="GO:0007165">
    <property type="term" value="P:signal transduction"/>
    <property type="evidence" value="ECO:0007669"/>
    <property type="project" value="UniProtKB-KW"/>
</dbReference>
<keyword evidence="5 6" id="KW-0472">Membrane</keyword>
<evidence type="ECO:0000256" key="5">
    <source>
        <dbReference type="ARBA" id="ARBA00023136"/>
    </source>
</evidence>
<evidence type="ECO:0000256" key="3">
    <source>
        <dbReference type="ARBA" id="ARBA00022692"/>
    </source>
</evidence>
<dbReference type="Pfam" id="PF08395">
    <property type="entry name" value="7tm_7"/>
    <property type="match status" value="1"/>
</dbReference>
<proteinExistence type="inferred from homology"/>
<protein>
    <recommendedName>
        <fullName evidence="6">Gustatory receptor</fullName>
    </recommendedName>
</protein>
<keyword evidence="4 6" id="KW-1133">Transmembrane helix</keyword>
<name>A0A454A0P8_STOCA</name>
<feature type="transmembrane region" description="Helical" evidence="6">
    <location>
        <begin position="167"/>
        <end position="188"/>
    </location>
</feature>
<feature type="transmembrane region" description="Helical" evidence="6">
    <location>
        <begin position="48"/>
        <end position="69"/>
    </location>
</feature>
<comment type="function">
    <text evidence="6">Gustatory receptor which mediates acceptance or avoidance behavior, depending on its substrates.</text>
</comment>
<evidence type="ECO:0000256" key="6">
    <source>
        <dbReference type="RuleBase" id="RU363108"/>
    </source>
</evidence>
<keyword evidence="3 6" id="KW-0812">Transmembrane</keyword>
<keyword evidence="2 6" id="KW-1003">Cell membrane</keyword>
<reference evidence="7" key="1">
    <citation type="submission" date="2020-05" db="UniProtKB">
        <authorList>
            <consortium name="EnsemblMetazoa"/>
        </authorList>
    </citation>
    <scope>IDENTIFICATION</scope>
    <source>
        <strain evidence="7">USDA</strain>
    </source>
</reference>
<keyword evidence="6" id="KW-0807">Transducer</keyword>
<dbReference type="GO" id="GO:0050909">
    <property type="term" value="P:sensory perception of taste"/>
    <property type="evidence" value="ECO:0007669"/>
    <property type="project" value="InterPro"/>
</dbReference>
<comment type="subcellular location">
    <subcellularLocation>
        <location evidence="1 6">Cell membrane</location>
        <topology evidence="1 6">Multi-pass membrane protein</topology>
    </subcellularLocation>
</comment>
<dbReference type="InterPro" id="IPR013604">
    <property type="entry name" value="7TM_chemorcpt"/>
</dbReference>
<evidence type="ECO:0000256" key="1">
    <source>
        <dbReference type="ARBA" id="ARBA00004651"/>
    </source>
</evidence>
<comment type="similarity">
    <text evidence="6">Belongs to the insect chemoreceptor superfamily. Gustatory receptor (GR) family.</text>
</comment>